<organism evidence="2 3">
    <name type="scientific">Naegleria lovaniensis</name>
    <name type="common">Amoeba</name>
    <dbReference type="NCBI Taxonomy" id="51637"/>
    <lineage>
        <taxon>Eukaryota</taxon>
        <taxon>Discoba</taxon>
        <taxon>Heterolobosea</taxon>
        <taxon>Tetramitia</taxon>
        <taxon>Eutetramitia</taxon>
        <taxon>Vahlkampfiidae</taxon>
        <taxon>Naegleria</taxon>
    </lineage>
</organism>
<evidence type="ECO:0000313" key="3">
    <source>
        <dbReference type="Proteomes" id="UP000816034"/>
    </source>
</evidence>
<dbReference type="GeneID" id="68093423"/>
<evidence type="ECO:0000313" key="2">
    <source>
        <dbReference type="EMBL" id="KAG2388117.1"/>
    </source>
</evidence>
<dbReference type="Proteomes" id="UP000816034">
    <property type="component" value="Unassembled WGS sequence"/>
</dbReference>
<name>A0AA88GSK7_NAELO</name>
<proteinExistence type="predicted"/>
<reference evidence="2 3" key="1">
    <citation type="journal article" date="2018" name="BMC Genomics">
        <title>The genome of Naegleria lovaniensis, the basis for a comparative approach to unravel pathogenicity factors of the human pathogenic amoeba N. fowleri.</title>
        <authorList>
            <person name="Liechti N."/>
            <person name="Schurch N."/>
            <person name="Bruggmann R."/>
            <person name="Wittwer M."/>
        </authorList>
    </citation>
    <scope>NUCLEOTIDE SEQUENCE [LARGE SCALE GENOMIC DNA]</scope>
    <source>
        <strain evidence="2 3">ATCC 30569</strain>
    </source>
</reference>
<protein>
    <submittedName>
        <fullName evidence="2">Uncharacterized protein</fullName>
    </submittedName>
</protein>
<feature type="region of interest" description="Disordered" evidence="1">
    <location>
        <begin position="1"/>
        <end position="68"/>
    </location>
</feature>
<gene>
    <name evidence="2" type="ORF">C9374_000967</name>
</gene>
<evidence type="ECO:0000256" key="1">
    <source>
        <dbReference type="SAM" id="MobiDB-lite"/>
    </source>
</evidence>
<comment type="caution">
    <text evidence="2">The sequence shown here is derived from an EMBL/GenBank/DDBJ whole genome shotgun (WGS) entry which is preliminary data.</text>
</comment>
<feature type="compositionally biased region" description="Low complexity" evidence="1">
    <location>
        <begin position="31"/>
        <end position="41"/>
    </location>
</feature>
<keyword evidence="3" id="KW-1185">Reference proteome</keyword>
<accession>A0AA88GSK7</accession>
<dbReference type="EMBL" id="PYSW02000011">
    <property type="protein sequence ID" value="KAG2388117.1"/>
    <property type="molecule type" value="Genomic_DNA"/>
</dbReference>
<dbReference type="AlphaFoldDB" id="A0AA88GSK7"/>
<dbReference type="RefSeq" id="XP_044552109.1">
    <property type="nucleotide sequence ID" value="XM_044699882.1"/>
</dbReference>
<sequence length="117" mass="12612">MHSTPYLLNAVSSTTPSSSSTPSHFSTRAESSVTNTSSPSSLFHPGNSSSVVVENHPQVAPNNKHNTNADIDYLSCNLLPMRSSSVLVHSSSSGGVEHEIHTHIQEAQPRLHHSRPY</sequence>
<feature type="compositionally biased region" description="Low complexity" evidence="1">
    <location>
        <begin position="12"/>
        <end position="23"/>
    </location>
</feature>